<organism evidence="2">
    <name type="scientific">Alexandrium catenella</name>
    <name type="common">Red tide dinoflagellate</name>
    <name type="synonym">Gonyaulax catenella</name>
    <dbReference type="NCBI Taxonomy" id="2925"/>
    <lineage>
        <taxon>Eukaryota</taxon>
        <taxon>Sar</taxon>
        <taxon>Alveolata</taxon>
        <taxon>Dinophyceae</taxon>
        <taxon>Gonyaulacales</taxon>
        <taxon>Pyrocystaceae</taxon>
        <taxon>Alexandrium</taxon>
    </lineage>
</organism>
<dbReference type="EMBL" id="HBGE01102366">
    <property type="protein sequence ID" value="CAD9184243.1"/>
    <property type="molecule type" value="Transcribed_RNA"/>
</dbReference>
<gene>
    <name evidence="2" type="ORF">ACAT0790_LOCUS61015</name>
</gene>
<accession>A0A7S1S6H7</accession>
<evidence type="ECO:0000313" key="2">
    <source>
        <dbReference type="EMBL" id="CAD9184243.1"/>
    </source>
</evidence>
<feature type="region of interest" description="Disordered" evidence="1">
    <location>
        <begin position="1"/>
        <end position="34"/>
    </location>
</feature>
<sequence length="105" mass="12282">MPQTRKLAIGKKQDARDPRSFRDRRSGKRKDCNHFRSLRSNPSCHVLTNIRQHFAWQGDVPHLRKAALTIKIVVPIIWFLVHLDKHHGICPRTNIPTFFLNCFCA</sequence>
<dbReference type="AlphaFoldDB" id="A0A7S1S6H7"/>
<name>A0A7S1S6H7_ALECA</name>
<proteinExistence type="predicted"/>
<feature type="compositionally biased region" description="Basic and acidic residues" evidence="1">
    <location>
        <begin position="11"/>
        <end position="34"/>
    </location>
</feature>
<protein>
    <submittedName>
        <fullName evidence="2">Uncharacterized protein</fullName>
    </submittedName>
</protein>
<reference evidence="2" key="1">
    <citation type="submission" date="2021-01" db="EMBL/GenBank/DDBJ databases">
        <authorList>
            <person name="Corre E."/>
            <person name="Pelletier E."/>
            <person name="Niang G."/>
            <person name="Scheremetjew M."/>
            <person name="Finn R."/>
            <person name="Kale V."/>
            <person name="Holt S."/>
            <person name="Cochrane G."/>
            <person name="Meng A."/>
            <person name="Brown T."/>
            <person name="Cohen L."/>
        </authorList>
    </citation>
    <scope>NUCLEOTIDE SEQUENCE</scope>
    <source>
        <strain evidence="2">OF101</strain>
    </source>
</reference>
<evidence type="ECO:0000256" key="1">
    <source>
        <dbReference type="SAM" id="MobiDB-lite"/>
    </source>
</evidence>